<name>A0ABP6AF24_STRLO</name>
<sequence length="137" mass="14362">MSDYQVLTTVTTVTDDRTWLASLDGVHEAQTITVDTSKLAAGTHYMAGTLNQPRNIIKSGVPLGKITASGLYAPYNSGASDGTQILGGFLVAETAFTPGSAKTAGALLWRGEVYAAKLPVAFEPPAAANTTAFIHYR</sequence>
<comment type="caution">
    <text evidence="1">The sequence shown here is derived from an EMBL/GenBank/DDBJ whole genome shotgun (WGS) entry which is preliminary data.</text>
</comment>
<dbReference type="Pfam" id="PF02924">
    <property type="entry name" value="HDPD"/>
    <property type="match status" value="1"/>
</dbReference>
<proteinExistence type="predicted"/>
<keyword evidence="2" id="KW-1185">Reference proteome</keyword>
<reference evidence="2" key="1">
    <citation type="journal article" date="2019" name="Int. J. Syst. Evol. Microbiol.">
        <title>The Global Catalogue of Microorganisms (GCM) 10K type strain sequencing project: providing services to taxonomists for standard genome sequencing and annotation.</title>
        <authorList>
            <consortium name="The Broad Institute Genomics Platform"/>
            <consortium name="The Broad Institute Genome Sequencing Center for Infectious Disease"/>
            <person name="Wu L."/>
            <person name="Ma J."/>
        </authorList>
    </citation>
    <scope>NUCLEOTIDE SEQUENCE [LARGE SCALE GENOMIC DNA]</scope>
    <source>
        <strain evidence="2">JCM 4395</strain>
    </source>
</reference>
<accession>A0ABP6AF24</accession>
<protein>
    <recommendedName>
        <fullName evidence="3">K structural protein</fullName>
    </recommendedName>
</protein>
<evidence type="ECO:0000313" key="2">
    <source>
        <dbReference type="Proteomes" id="UP001501777"/>
    </source>
</evidence>
<evidence type="ECO:0000313" key="1">
    <source>
        <dbReference type="EMBL" id="GAA2513642.1"/>
    </source>
</evidence>
<evidence type="ECO:0008006" key="3">
    <source>
        <dbReference type="Google" id="ProtNLM"/>
    </source>
</evidence>
<dbReference type="Proteomes" id="UP001501777">
    <property type="component" value="Unassembled WGS sequence"/>
</dbReference>
<dbReference type="InterPro" id="IPR004195">
    <property type="entry name" value="Head_decoration_D"/>
</dbReference>
<gene>
    <name evidence="1" type="ORF">GCM10010276_71850</name>
</gene>
<organism evidence="1 2">
    <name type="scientific">Streptomyces longisporus</name>
    <dbReference type="NCBI Taxonomy" id="1948"/>
    <lineage>
        <taxon>Bacteria</taxon>
        <taxon>Bacillati</taxon>
        <taxon>Actinomycetota</taxon>
        <taxon>Actinomycetes</taxon>
        <taxon>Kitasatosporales</taxon>
        <taxon>Streptomycetaceae</taxon>
        <taxon>Streptomyces</taxon>
    </lineage>
</organism>
<dbReference type="EMBL" id="BAAASG010000019">
    <property type="protein sequence ID" value="GAA2513642.1"/>
    <property type="molecule type" value="Genomic_DNA"/>
</dbReference>
<dbReference type="RefSeq" id="WP_344405100.1">
    <property type="nucleotide sequence ID" value="NZ_BAAASG010000019.1"/>
</dbReference>